<feature type="compositionally biased region" description="Basic and acidic residues" evidence="1">
    <location>
        <begin position="9"/>
        <end position="26"/>
    </location>
</feature>
<protein>
    <submittedName>
        <fullName evidence="2">Uncharacterized protein</fullName>
    </submittedName>
</protein>
<evidence type="ECO:0000313" key="3">
    <source>
        <dbReference type="Proteomes" id="UP000390335"/>
    </source>
</evidence>
<evidence type="ECO:0000313" key="2">
    <source>
        <dbReference type="EMBL" id="GES51329.1"/>
    </source>
</evidence>
<gene>
    <name evidence="2" type="ORF">RsS93_39430</name>
</gene>
<organism evidence="2 3">
    <name type="scientific">Rhizobium dioscoreae</name>
    <dbReference type="NCBI Taxonomy" id="2653122"/>
    <lineage>
        <taxon>Bacteria</taxon>
        <taxon>Pseudomonadati</taxon>
        <taxon>Pseudomonadota</taxon>
        <taxon>Alphaproteobacteria</taxon>
        <taxon>Hyphomicrobiales</taxon>
        <taxon>Rhizobiaceae</taxon>
        <taxon>Rhizobium/Agrobacterium group</taxon>
        <taxon>Rhizobium</taxon>
    </lineage>
</organism>
<feature type="region of interest" description="Disordered" evidence="1">
    <location>
        <begin position="1"/>
        <end position="47"/>
    </location>
</feature>
<comment type="caution">
    <text evidence="2">The sequence shown here is derived from an EMBL/GenBank/DDBJ whole genome shotgun (WGS) entry which is preliminary data.</text>
</comment>
<proteinExistence type="predicted"/>
<name>A0ABQ0Z748_9HYPH</name>
<dbReference type="Proteomes" id="UP000390335">
    <property type="component" value="Unassembled WGS sequence"/>
</dbReference>
<dbReference type="EMBL" id="BLAJ01000004">
    <property type="protein sequence ID" value="GES51329.1"/>
    <property type="molecule type" value="Genomic_DNA"/>
</dbReference>
<evidence type="ECO:0000256" key="1">
    <source>
        <dbReference type="SAM" id="MobiDB-lite"/>
    </source>
</evidence>
<keyword evidence="3" id="KW-1185">Reference proteome</keyword>
<reference evidence="2 3" key="1">
    <citation type="journal article" date="2020" name="Genome Biol. Evol.">
        <title>Rhizobium dioscoreae sp. nov., a plant growth-promoting bacterium isolated from yam (Dioscorea species).</title>
        <authorList>
            <person name="Ouyabe M."/>
            <person name="Tanaka N."/>
            <person name="Shiwa Y."/>
            <person name="Fujita N."/>
            <person name="Kikuno H."/>
            <person name="Babil P."/>
            <person name="Shiwachi H."/>
        </authorList>
    </citation>
    <scope>NUCLEOTIDE SEQUENCE [LARGE SCALE GENOMIC DNA]</scope>
    <source>
        <strain evidence="2 3">S-93</strain>
    </source>
</reference>
<accession>A0ABQ0Z748</accession>
<sequence>MRPLTEEIAADHAGKADADQGTKARDQPFAQGGSGQDRGKQAEPAGSRLMGFWMLHDETSFREGLSLDERRDAG</sequence>